<dbReference type="RefSeq" id="WP_013616808.1">
    <property type="nucleotide sequence ID" value="NC_015164.1"/>
</dbReference>
<evidence type="ECO:0000256" key="6">
    <source>
        <dbReference type="ARBA" id="ARBA00023136"/>
    </source>
</evidence>
<dbReference type="SUPFAM" id="SSF56954">
    <property type="entry name" value="Outer membrane efflux proteins (OEP)"/>
    <property type="match status" value="1"/>
</dbReference>
<dbReference type="PANTHER" id="PTHR30026:SF20">
    <property type="entry name" value="OUTER MEMBRANE PROTEIN TOLC"/>
    <property type="match status" value="1"/>
</dbReference>
<organism evidence="8 9">
    <name type="scientific">Phocaeicola salanitronis (strain DSM 18170 / JCM 13657 / CCUG 60908 / BL78)</name>
    <name type="common">Bacteroides salanitronis</name>
    <dbReference type="NCBI Taxonomy" id="667015"/>
    <lineage>
        <taxon>Bacteria</taxon>
        <taxon>Pseudomonadati</taxon>
        <taxon>Bacteroidota</taxon>
        <taxon>Bacteroidia</taxon>
        <taxon>Bacteroidales</taxon>
        <taxon>Bacteroidaceae</taxon>
        <taxon>Phocaeicola</taxon>
    </lineage>
</organism>
<gene>
    <name evidence="8" type="ordered locus">Bacsa_0762</name>
</gene>
<keyword evidence="9" id="KW-1185">Reference proteome</keyword>
<dbReference type="Proteomes" id="UP000007486">
    <property type="component" value="Chromosome"/>
</dbReference>
<keyword evidence="5" id="KW-0812">Transmembrane</keyword>
<dbReference type="KEGG" id="bsa:Bacsa_0762"/>
<dbReference type="GO" id="GO:0015288">
    <property type="term" value="F:porin activity"/>
    <property type="evidence" value="ECO:0007669"/>
    <property type="project" value="TreeGrafter"/>
</dbReference>
<dbReference type="STRING" id="667015.Bacsa_0762"/>
<protein>
    <submittedName>
        <fullName evidence="8">Outer membrane efflux protein</fullName>
    </submittedName>
</protein>
<evidence type="ECO:0000256" key="7">
    <source>
        <dbReference type="ARBA" id="ARBA00023237"/>
    </source>
</evidence>
<accession>F0R1N3</accession>
<dbReference type="GO" id="GO:0015562">
    <property type="term" value="F:efflux transmembrane transporter activity"/>
    <property type="evidence" value="ECO:0007669"/>
    <property type="project" value="InterPro"/>
</dbReference>
<dbReference type="EMBL" id="CP002530">
    <property type="protein sequence ID" value="ADY35356.1"/>
    <property type="molecule type" value="Genomic_DNA"/>
</dbReference>
<keyword evidence="6" id="KW-0472">Membrane</keyword>
<evidence type="ECO:0000256" key="4">
    <source>
        <dbReference type="ARBA" id="ARBA00022452"/>
    </source>
</evidence>
<evidence type="ECO:0000256" key="5">
    <source>
        <dbReference type="ARBA" id="ARBA00022692"/>
    </source>
</evidence>
<comment type="subcellular location">
    <subcellularLocation>
        <location evidence="1">Cell outer membrane</location>
    </subcellularLocation>
</comment>
<keyword evidence="4" id="KW-1134">Transmembrane beta strand</keyword>
<dbReference type="GO" id="GO:0009279">
    <property type="term" value="C:cell outer membrane"/>
    <property type="evidence" value="ECO:0007669"/>
    <property type="project" value="UniProtKB-SubCell"/>
</dbReference>
<keyword evidence="3" id="KW-0813">Transport</keyword>
<dbReference type="HOGENOM" id="CLU_637521_0_0_10"/>
<dbReference type="Gene3D" id="1.20.1600.10">
    <property type="entry name" value="Outer membrane efflux proteins (OEP)"/>
    <property type="match status" value="1"/>
</dbReference>
<evidence type="ECO:0000256" key="3">
    <source>
        <dbReference type="ARBA" id="ARBA00022448"/>
    </source>
</evidence>
<dbReference type="OrthoDB" id="976750at2"/>
<dbReference type="GO" id="GO:1990281">
    <property type="term" value="C:efflux pump complex"/>
    <property type="evidence" value="ECO:0007669"/>
    <property type="project" value="TreeGrafter"/>
</dbReference>
<dbReference type="AlphaFoldDB" id="F0R1N3"/>
<sequence>MDMRIKTITFFLAIALYVPSFAQLSIEACYRKAQANYPLIKQYGLIAKTEEYNLSNAAKGYLPHVTFSAQATYQSEVTEIPIDFDAIGLTGVEIPALSKDQYKMELALNQTLWDGGAIRSEKKTLRTQAEVDQRNMDVTIYAINDRVNQLYFGILLAEAQLAQNKVLQAELQRNCDQVSSYIKNGIANQSDLDALRVELLKAKQTEAQFRHTRRAYVAMLSRLIGEEIGEQTRFVKPEAVRPLAVENNRPELGLYQAQIRNLEAQDSRITAGMMPKLGLFVTGGYGNPGLDMFEDKFKAYYLAGVRLSWNLGSLYTRKNDRRKVQTGIRSIETQRETFLFNTSLDVAQRNAAIDKYFDQLEYDDEIIALRGSVKRASEAKMANGTLSGTDLTRDIHAEQSAIQDKILHEIELLLAIYNLKYVTNTGNK</sequence>
<proteinExistence type="inferred from homology"/>
<dbReference type="Pfam" id="PF02321">
    <property type="entry name" value="OEP"/>
    <property type="match status" value="1"/>
</dbReference>
<dbReference type="eggNOG" id="COG1538">
    <property type="taxonomic scope" value="Bacteria"/>
</dbReference>
<name>F0R1N3_PHOSB</name>
<evidence type="ECO:0000313" key="8">
    <source>
        <dbReference type="EMBL" id="ADY35356.1"/>
    </source>
</evidence>
<dbReference type="InterPro" id="IPR051906">
    <property type="entry name" value="TolC-like"/>
</dbReference>
<evidence type="ECO:0000313" key="9">
    <source>
        <dbReference type="Proteomes" id="UP000007486"/>
    </source>
</evidence>
<reference evidence="8 9" key="1">
    <citation type="journal article" date="2011" name="Stand. Genomic Sci.">
        <title>Complete genome sequence of Bacteroides salanitronis type strain (BL78).</title>
        <authorList>
            <person name="Gronow S."/>
            <person name="Held B."/>
            <person name="Lucas S."/>
            <person name="Lapidus A."/>
            <person name="Del Rio T.G."/>
            <person name="Nolan M."/>
            <person name="Tice H."/>
            <person name="Deshpande S."/>
            <person name="Cheng J.F."/>
            <person name="Pitluck S."/>
            <person name="Liolios K."/>
            <person name="Pagani I."/>
            <person name="Ivanova N."/>
            <person name="Mavromatis K."/>
            <person name="Pati A."/>
            <person name="Tapia R."/>
            <person name="Han C."/>
            <person name="Goodwin L."/>
            <person name="Chen A."/>
            <person name="Palaniappan K."/>
            <person name="Land M."/>
            <person name="Hauser L."/>
            <person name="Chang Y.J."/>
            <person name="Jeffries C.D."/>
            <person name="Brambilla E.M."/>
            <person name="Rohde M."/>
            <person name="Goker M."/>
            <person name="Detter J.C."/>
            <person name="Woyke T."/>
            <person name="Bristow J."/>
            <person name="Markowitz V."/>
            <person name="Hugenholtz P."/>
            <person name="Kyrpides N.C."/>
            <person name="Klenk H.P."/>
            <person name="Eisen J.A."/>
        </authorList>
    </citation>
    <scope>NUCLEOTIDE SEQUENCE [LARGE SCALE GENOMIC DNA]</scope>
    <source>
        <strain evidence="8 9">DSM 18170</strain>
    </source>
</reference>
<dbReference type="InterPro" id="IPR003423">
    <property type="entry name" value="OMP_efflux"/>
</dbReference>
<comment type="similarity">
    <text evidence="2">Belongs to the outer membrane factor (OMF) (TC 1.B.17) family.</text>
</comment>
<evidence type="ECO:0000256" key="2">
    <source>
        <dbReference type="ARBA" id="ARBA00007613"/>
    </source>
</evidence>
<evidence type="ECO:0000256" key="1">
    <source>
        <dbReference type="ARBA" id="ARBA00004442"/>
    </source>
</evidence>
<dbReference type="PANTHER" id="PTHR30026">
    <property type="entry name" value="OUTER MEMBRANE PROTEIN TOLC"/>
    <property type="match status" value="1"/>
</dbReference>
<keyword evidence="7" id="KW-0998">Cell outer membrane</keyword>